<gene>
    <name evidence="1" type="ORF">ACFQAU_02920</name>
</gene>
<sequence length="74" mass="8258">MIADHDLATRGYLGRKDNENPLSPTCKLHLRRICGTCAHFDGALRQAACGGCTIFRAARHPMKSASKCDRWTRK</sequence>
<dbReference type="EMBL" id="JBHSWA010000001">
    <property type="protein sequence ID" value="MFC6640838.1"/>
    <property type="molecule type" value="Genomic_DNA"/>
</dbReference>
<dbReference type="Gene3D" id="4.10.490.10">
    <property type="entry name" value="High potential iron-sulphur protein"/>
    <property type="match status" value="1"/>
</dbReference>
<name>A0ABW1YY72_9RHOB</name>
<protein>
    <submittedName>
        <fullName evidence="1">Uncharacterized protein</fullName>
    </submittedName>
</protein>
<dbReference type="Proteomes" id="UP001596403">
    <property type="component" value="Unassembled WGS sequence"/>
</dbReference>
<dbReference type="InterPro" id="IPR036369">
    <property type="entry name" value="HIPIP_sf"/>
</dbReference>
<organism evidence="1 2">
    <name type="scientific">Sulfitobacter profundi</name>
    <dbReference type="NCBI Taxonomy" id="2679961"/>
    <lineage>
        <taxon>Bacteria</taxon>
        <taxon>Pseudomonadati</taxon>
        <taxon>Pseudomonadota</taxon>
        <taxon>Alphaproteobacteria</taxon>
        <taxon>Rhodobacterales</taxon>
        <taxon>Roseobacteraceae</taxon>
        <taxon>Sulfitobacter</taxon>
    </lineage>
</organism>
<evidence type="ECO:0000313" key="1">
    <source>
        <dbReference type="EMBL" id="MFC6640838.1"/>
    </source>
</evidence>
<comment type="caution">
    <text evidence="1">The sequence shown here is derived from an EMBL/GenBank/DDBJ whole genome shotgun (WGS) entry which is preliminary data.</text>
</comment>
<keyword evidence="2" id="KW-1185">Reference proteome</keyword>
<evidence type="ECO:0000313" key="2">
    <source>
        <dbReference type="Proteomes" id="UP001596403"/>
    </source>
</evidence>
<proteinExistence type="predicted"/>
<accession>A0ABW1YY72</accession>
<reference evidence="2" key="1">
    <citation type="journal article" date="2019" name="Int. J. Syst. Evol. Microbiol.">
        <title>The Global Catalogue of Microorganisms (GCM) 10K type strain sequencing project: providing services to taxonomists for standard genome sequencing and annotation.</title>
        <authorList>
            <consortium name="The Broad Institute Genomics Platform"/>
            <consortium name="The Broad Institute Genome Sequencing Center for Infectious Disease"/>
            <person name="Wu L."/>
            <person name="Ma J."/>
        </authorList>
    </citation>
    <scope>NUCLEOTIDE SEQUENCE [LARGE SCALE GENOMIC DNA]</scope>
    <source>
        <strain evidence="2">NBRC 111368</strain>
    </source>
</reference>
<dbReference type="RefSeq" id="WP_132446807.1">
    <property type="nucleotide sequence ID" value="NZ_JBHSWA010000001.1"/>
</dbReference>